<evidence type="ECO:0000313" key="2">
    <source>
        <dbReference type="EMBL" id="KAF1985726.1"/>
    </source>
</evidence>
<organism evidence="2 3">
    <name type="scientific">Aulographum hederae CBS 113979</name>
    <dbReference type="NCBI Taxonomy" id="1176131"/>
    <lineage>
        <taxon>Eukaryota</taxon>
        <taxon>Fungi</taxon>
        <taxon>Dikarya</taxon>
        <taxon>Ascomycota</taxon>
        <taxon>Pezizomycotina</taxon>
        <taxon>Dothideomycetes</taxon>
        <taxon>Pleosporomycetidae</taxon>
        <taxon>Aulographales</taxon>
        <taxon>Aulographaceae</taxon>
    </lineage>
</organism>
<sequence length="891" mass="94924">MYFSILPLLLVTACSFTRLVQGRKVFAHYMVGNTYENHVHQDVSDAAAMGLDGFALNIGDPTTIPISRSSSVSTSTPPVPLTKWKSFLSSYNNQIYFCPDFDGTLGYYDNDPGWWAYWGTVVNCLFSWESAWPERAGYDGSFPGDISPDTPVNAGAYNHSKPHMMPLSTLQYKNSYHTKIYRGGELNFPTRMANILAMSKRPDYVQFITWNDGPESHYIGNLWTEQNNDTQPGRHATQLDAPHNGWRSLLTSFIIAFKTGHTRAGAIWYKTQMSTARCPNEGSNEYTVKPEGFSDSTDSLNWAVVVPAGTTGYKVRLISGGQILQTVSLTQGLNYGSAIITTGFQRMELLDASGAKIGAAAGGRCVTNGCPDCIFNMNPQVVGLQTRDPGDIGQCPSTQCSADDYYPPGAIWGGSRPPLVQCLPPCTIVLPPFPLPRATTVSWPKLTTTLLSISGTVTYTKTTTIVVPALTTSYIEFWPVSVDYSQTANWTFTPVQSVMPPPFTISLNPNVAPFPPSQYPTSSPTTSSTLPPILWITSSHALTIQPQPTISLKTSSIPIPSVTYRSAKPTATCTSNCGRKDCKNFGCPGSDNSGGDSGSGNCGLFGCNGGCAIWGCGGGCGLLGCGGPPGGCTKLFGCSNGCPLTSCGGPGCAVSGSCGCTPAGSCGGEGRSDEDNEPQTCTTTKTATEYLVSCTTPNPTSTSCTTIKSKTTTGCSVQGTTSTTSSRSCSVTGVVVDSDDDHGEIGNHSAAPVATMLSCAGPKEPQEYWIPAQDAADGFYKFCNEYDGQSGGPYNPAQPSYQQWYSGPLNLPANEDPTGEDVPQMNITTHGYCNTPLNKTSCLNSLASLSQKCLAAVVKFGTPTDLMYGGIFDSACWTYYVTIDIYSGDDI</sequence>
<dbReference type="Proteomes" id="UP000800041">
    <property type="component" value="Unassembled WGS sequence"/>
</dbReference>
<dbReference type="EMBL" id="ML977160">
    <property type="protein sequence ID" value="KAF1985726.1"/>
    <property type="molecule type" value="Genomic_DNA"/>
</dbReference>
<reference evidence="2" key="1">
    <citation type="journal article" date="2020" name="Stud. Mycol.">
        <title>101 Dothideomycetes genomes: a test case for predicting lifestyles and emergence of pathogens.</title>
        <authorList>
            <person name="Haridas S."/>
            <person name="Albert R."/>
            <person name="Binder M."/>
            <person name="Bloem J."/>
            <person name="Labutti K."/>
            <person name="Salamov A."/>
            <person name="Andreopoulos B."/>
            <person name="Baker S."/>
            <person name="Barry K."/>
            <person name="Bills G."/>
            <person name="Bluhm B."/>
            <person name="Cannon C."/>
            <person name="Castanera R."/>
            <person name="Culley D."/>
            <person name="Daum C."/>
            <person name="Ezra D."/>
            <person name="Gonzalez J."/>
            <person name="Henrissat B."/>
            <person name="Kuo A."/>
            <person name="Liang C."/>
            <person name="Lipzen A."/>
            <person name="Lutzoni F."/>
            <person name="Magnuson J."/>
            <person name="Mondo S."/>
            <person name="Nolan M."/>
            <person name="Ohm R."/>
            <person name="Pangilinan J."/>
            <person name="Park H.-J."/>
            <person name="Ramirez L."/>
            <person name="Alfaro M."/>
            <person name="Sun H."/>
            <person name="Tritt A."/>
            <person name="Yoshinaga Y."/>
            <person name="Zwiers L.-H."/>
            <person name="Turgeon B."/>
            <person name="Goodwin S."/>
            <person name="Spatafora J."/>
            <person name="Crous P."/>
            <person name="Grigoriev I."/>
        </authorList>
    </citation>
    <scope>NUCLEOTIDE SEQUENCE</scope>
    <source>
        <strain evidence="2">CBS 113979</strain>
    </source>
</reference>
<name>A0A6G1GXN8_9PEZI</name>
<dbReference type="Pfam" id="PF03659">
    <property type="entry name" value="Glyco_hydro_71"/>
    <property type="match status" value="2"/>
</dbReference>
<evidence type="ECO:0000313" key="3">
    <source>
        <dbReference type="Proteomes" id="UP000800041"/>
    </source>
</evidence>
<feature type="chain" id="PRO_5026232231" evidence="1">
    <location>
        <begin position="23"/>
        <end position="891"/>
    </location>
</feature>
<evidence type="ECO:0000256" key="1">
    <source>
        <dbReference type="SAM" id="SignalP"/>
    </source>
</evidence>
<accession>A0A6G1GXN8</accession>
<dbReference type="OrthoDB" id="3257981at2759"/>
<keyword evidence="1" id="KW-0732">Signal</keyword>
<keyword evidence="2" id="KW-0378">Hydrolase</keyword>
<protein>
    <submittedName>
        <fullName evidence="2">Glycoside hydrolase family 71 protein</fullName>
    </submittedName>
</protein>
<feature type="signal peptide" evidence="1">
    <location>
        <begin position="1"/>
        <end position="22"/>
    </location>
</feature>
<dbReference type="AlphaFoldDB" id="A0A6G1GXN8"/>
<gene>
    <name evidence="2" type="ORF">K402DRAFT_454744</name>
</gene>
<proteinExistence type="predicted"/>
<dbReference type="InterPro" id="IPR005197">
    <property type="entry name" value="Glyco_hydro_71"/>
</dbReference>
<dbReference type="GO" id="GO:0051118">
    <property type="term" value="F:glucan endo-1,3-alpha-glucosidase activity"/>
    <property type="evidence" value="ECO:0007669"/>
    <property type="project" value="InterPro"/>
</dbReference>
<dbReference type="CDD" id="cd11577">
    <property type="entry name" value="GH71"/>
    <property type="match status" value="1"/>
</dbReference>
<keyword evidence="3" id="KW-1185">Reference proteome</keyword>